<reference evidence="2 3" key="1">
    <citation type="submission" date="2018-03" db="EMBL/GenBank/DDBJ databases">
        <title>Genomic Encyclopedia of Archaeal and Bacterial Type Strains, Phase II (KMG-II): from individual species to whole genera.</title>
        <authorList>
            <person name="Goeker M."/>
        </authorList>
    </citation>
    <scope>NUCLEOTIDE SEQUENCE [LARGE SCALE GENOMIC DNA]</scope>
    <source>
        <strain evidence="2 3">DSM 45312</strain>
    </source>
</reference>
<dbReference type="Proteomes" id="UP000240542">
    <property type="component" value="Unassembled WGS sequence"/>
</dbReference>
<dbReference type="AlphaFoldDB" id="A0A2P8DIU5"/>
<sequence>MLASADSAREDAVLEIIGIIVMIQGVLGFAGPAFLGKDLGLLHLWFDLPPLAYLGIAAVGGVVLLLGSRGRSKSRTT</sequence>
<accession>A0A2P8DIU5</accession>
<feature type="transmembrane region" description="Helical" evidence="1">
    <location>
        <begin position="12"/>
        <end position="31"/>
    </location>
</feature>
<comment type="caution">
    <text evidence="2">The sequence shown here is derived from an EMBL/GenBank/DDBJ whole genome shotgun (WGS) entry which is preliminary data.</text>
</comment>
<keyword evidence="1" id="KW-0472">Membrane</keyword>
<keyword evidence="1" id="KW-0812">Transmembrane</keyword>
<protein>
    <submittedName>
        <fullName evidence="2">Uncharacterized protein</fullName>
    </submittedName>
</protein>
<gene>
    <name evidence="2" type="ORF">CLV63_109154</name>
</gene>
<keyword evidence="1" id="KW-1133">Transmembrane helix</keyword>
<name>A0A2P8DIU5_9ACTN</name>
<organism evidence="2 3">
    <name type="scientific">Murinocardiopsis flavida</name>
    <dbReference type="NCBI Taxonomy" id="645275"/>
    <lineage>
        <taxon>Bacteria</taxon>
        <taxon>Bacillati</taxon>
        <taxon>Actinomycetota</taxon>
        <taxon>Actinomycetes</taxon>
        <taxon>Streptosporangiales</taxon>
        <taxon>Nocardiopsidaceae</taxon>
        <taxon>Murinocardiopsis</taxon>
    </lineage>
</organism>
<evidence type="ECO:0000313" key="2">
    <source>
        <dbReference type="EMBL" id="PSK97150.1"/>
    </source>
</evidence>
<dbReference type="RefSeq" id="WP_106583543.1">
    <property type="nucleotide sequence ID" value="NZ_PYGA01000009.1"/>
</dbReference>
<feature type="transmembrane region" description="Helical" evidence="1">
    <location>
        <begin position="51"/>
        <end position="68"/>
    </location>
</feature>
<evidence type="ECO:0000313" key="3">
    <source>
        <dbReference type="Proteomes" id="UP000240542"/>
    </source>
</evidence>
<evidence type="ECO:0000256" key="1">
    <source>
        <dbReference type="SAM" id="Phobius"/>
    </source>
</evidence>
<dbReference type="EMBL" id="PYGA01000009">
    <property type="protein sequence ID" value="PSK97150.1"/>
    <property type="molecule type" value="Genomic_DNA"/>
</dbReference>
<keyword evidence="3" id="KW-1185">Reference proteome</keyword>
<proteinExistence type="predicted"/>